<dbReference type="PROSITE" id="PS01311">
    <property type="entry name" value="LGT"/>
    <property type="match status" value="1"/>
</dbReference>
<sequence length="263" mass="29554">MFVHPDIDPVAIAIGPLAVHWYGLMYLLSFLVGWGLGIVRTKQAHIQWQREEVGDFLFYVVLGVVIGGRVGYMLFYQPGMLLENPLQLFYIWQGGMSFHGGMLGVFAAAGWFARATNRAFFDITDFVAPIVPVGLFFGRIANFINGELIGRSADVPWAMVYPRIDMVPRHPSELYEAALEGLVLFALLWWFASKPRPRMAVSGLFLIGYGCLRFFAEFYRQPDAFLGFVAFDWMTMGQVLCTPMILGGILLLALAYRREAATS</sequence>
<dbReference type="PANTHER" id="PTHR30589">
    <property type="entry name" value="PROLIPOPROTEIN DIACYLGLYCERYL TRANSFERASE"/>
    <property type="match status" value="1"/>
</dbReference>
<feature type="transmembrane region" description="Helical" evidence="7">
    <location>
        <begin position="12"/>
        <end position="36"/>
    </location>
</feature>
<evidence type="ECO:0000256" key="6">
    <source>
        <dbReference type="ARBA" id="ARBA00023136"/>
    </source>
</evidence>
<evidence type="ECO:0000256" key="7">
    <source>
        <dbReference type="HAMAP-Rule" id="MF_01147"/>
    </source>
</evidence>
<comment type="caution">
    <text evidence="8">The sequence shown here is derived from an EMBL/GenBank/DDBJ whole genome shotgun (WGS) entry which is preliminary data.</text>
</comment>
<evidence type="ECO:0000313" key="8">
    <source>
        <dbReference type="EMBL" id="MES1928162.1"/>
    </source>
</evidence>
<feature type="transmembrane region" description="Helical" evidence="7">
    <location>
        <begin position="88"/>
        <end position="112"/>
    </location>
</feature>
<dbReference type="HAMAP" id="MF_01147">
    <property type="entry name" value="Lgt"/>
    <property type="match status" value="1"/>
</dbReference>
<organism evidence="8 9">
    <name type="scientific">Salinisphaera dokdonensis CL-ES53</name>
    <dbReference type="NCBI Taxonomy" id="1304272"/>
    <lineage>
        <taxon>Bacteria</taxon>
        <taxon>Pseudomonadati</taxon>
        <taxon>Pseudomonadota</taxon>
        <taxon>Gammaproteobacteria</taxon>
        <taxon>Salinisphaerales</taxon>
        <taxon>Salinisphaeraceae</taxon>
        <taxon>Salinisphaera</taxon>
    </lineage>
</organism>
<reference evidence="8 9" key="1">
    <citation type="submission" date="2013-03" db="EMBL/GenBank/DDBJ databases">
        <title>Salinisphaera dokdonensis CL-ES53 Genome Sequencing.</title>
        <authorList>
            <person name="Li C."/>
            <person name="Lai Q."/>
            <person name="Shao Z."/>
        </authorList>
    </citation>
    <scope>NUCLEOTIDE SEQUENCE [LARGE SCALE GENOMIC DNA]</scope>
    <source>
        <strain evidence="8 9">CL-ES53</strain>
    </source>
</reference>
<keyword evidence="6 7" id="KW-0472">Membrane</keyword>
<dbReference type="NCBIfam" id="TIGR00544">
    <property type="entry name" value="lgt"/>
    <property type="match status" value="1"/>
</dbReference>
<keyword evidence="9" id="KW-1185">Reference proteome</keyword>
<feature type="binding site" evidence="7">
    <location>
        <position position="139"/>
    </location>
    <ligand>
        <name>a 1,2-diacyl-sn-glycero-3-phospho-(1'-sn-glycerol)</name>
        <dbReference type="ChEBI" id="CHEBI:64716"/>
    </ligand>
</feature>
<dbReference type="Pfam" id="PF01790">
    <property type="entry name" value="LGT"/>
    <property type="match status" value="1"/>
</dbReference>
<comment type="subcellular location">
    <subcellularLocation>
        <location evidence="7">Cell membrane</location>
        <topology evidence="7">Multi-pass membrane protein</topology>
    </subcellularLocation>
</comment>
<keyword evidence="2 7" id="KW-1003">Cell membrane</keyword>
<keyword evidence="5 7" id="KW-1133">Transmembrane helix</keyword>
<evidence type="ECO:0000313" key="9">
    <source>
        <dbReference type="Proteomes" id="UP001460888"/>
    </source>
</evidence>
<feature type="transmembrane region" description="Helical" evidence="7">
    <location>
        <begin position="199"/>
        <end position="216"/>
    </location>
</feature>
<feature type="transmembrane region" description="Helical" evidence="7">
    <location>
        <begin position="236"/>
        <end position="256"/>
    </location>
</feature>
<evidence type="ECO:0000256" key="2">
    <source>
        <dbReference type="ARBA" id="ARBA00022475"/>
    </source>
</evidence>
<accession>A0ABV2AWY2</accession>
<dbReference type="GO" id="GO:0016740">
    <property type="term" value="F:transferase activity"/>
    <property type="evidence" value="ECO:0007669"/>
    <property type="project" value="UniProtKB-KW"/>
</dbReference>
<keyword evidence="3 7" id="KW-0808">Transferase</keyword>
<feature type="transmembrane region" description="Helical" evidence="7">
    <location>
        <begin position="174"/>
        <end position="192"/>
    </location>
</feature>
<dbReference type="EC" id="2.5.1.145" evidence="7"/>
<feature type="transmembrane region" description="Helical" evidence="7">
    <location>
        <begin position="56"/>
        <end position="76"/>
    </location>
</feature>
<comment type="catalytic activity">
    <reaction evidence="7">
        <text>L-cysteinyl-[prolipoprotein] + a 1,2-diacyl-sn-glycero-3-phospho-(1'-sn-glycerol) = an S-1,2-diacyl-sn-glyceryl-L-cysteinyl-[prolipoprotein] + sn-glycerol 1-phosphate + H(+)</text>
        <dbReference type="Rhea" id="RHEA:56712"/>
        <dbReference type="Rhea" id="RHEA-COMP:14679"/>
        <dbReference type="Rhea" id="RHEA-COMP:14680"/>
        <dbReference type="ChEBI" id="CHEBI:15378"/>
        <dbReference type="ChEBI" id="CHEBI:29950"/>
        <dbReference type="ChEBI" id="CHEBI:57685"/>
        <dbReference type="ChEBI" id="CHEBI:64716"/>
        <dbReference type="ChEBI" id="CHEBI:140658"/>
        <dbReference type="EC" id="2.5.1.145"/>
    </reaction>
</comment>
<comment type="pathway">
    <text evidence="7">Protein modification; lipoprotein biosynthesis (diacylglyceryl transfer).</text>
</comment>
<evidence type="ECO:0000256" key="5">
    <source>
        <dbReference type="ARBA" id="ARBA00022989"/>
    </source>
</evidence>
<dbReference type="PANTHER" id="PTHR30589:SF0">
    <property type="entry name" value="PHOSPHATIDYLGLYCEROL--PROLIPOPROTEIN DIACYLGLYCERYL TRANSFERASE"/>
    <property type="match status" value="1"/>
</dbReference>
<evidence type="ECO:0000256" key="1">
    <source>
        <dbReference type="ARBA" id="ARBA00007150"/>
    </source>
</evidence>
<comment type="similarity">
    <text evidence="1 7">Belongs to the Lgt family.</text>
</comment>
<comment type="function">
    <text evidence="7">Catalyzes the transfer of the diacylglyceryl group from phosphatidylglycerol to the sulfhydryl group of the N-terminal cysteine of a prolipoprotein, the first step in the formation of mature lipoproteins.</text>
</comment>
<dbReference type="InterPro" id="IPR001640">
    <property type="entry name" value="Lgt"/>
</dbReference>
<proteinExistence type="inferred from homology"/>
<dbReference type="EMBL" id="APND01000001">
    <property type="protein sequence ID" value="MES1928162.1"/>
    <property type="molecule type" value="Genomic_DNA"/>
</dbReference>
<name>A0ABV2AWY2_9GAMM</name>
<feature type="transmembrane region" description="Helical" evidence="7">
    <location>
        <begin position="119"/>
        <end position="141"/>
    </location>
</feature>
<keyword evidence="4 7" id="KW-0812">Transmembrane</keyword>
<dbReference type="RefSeq" id="WP_353109063.1">
    <property type="nucleotide sequence ID" value="NZ_APND01000001.1"/>
</dbReference>
<gene>
    <name evidence="7" type="primary">lgt</name>
    <name evidence="8" type="ORF">SADO_02865</name>
</gene>
<evidence type="ECO:0000256" key="4">
    <source>
        <dbReference type="ARBA" id="ARBA00022692"/>
    </source>
</evidence>
<dbReference type="Proteomes" id="UP001460888">
    <property type="component" value="Unassembled WGS sequence"/>
</dbReference>
<protein>
    <recommendedName>
        <fullName evidence="7">Phosphatidylglycerol--prolipoprotein diacylglyceryl transferase</fullName>
        <ecNumber evidence="7">2.5.1.145</ecNumber>
    </recommendedName>
</protein>
<evidence type="ECO:0000256" key="3">
    <source>
        <dbReference type="ARBA" id="ARBA00022679"/>
    </source>
</evidence>